<dbReference type="Proteomes" id="UP001433508">
    <property type="component" value="Unassembled WGS sequence"/>
</dbReference>
<name>A0ACC3TAL5_LIPKO</name>
<organism evidence="1 2">
    <name type="scientific">Lipomyces kononenkoae</name>
    <name type="common">Yeast</name>
    <dbReference type="NCBI Taxonomy" id="34357"/>
    <lineage>
        <taxon>Eukaryota</taxon>
        <taxon>Fungi</taxon>
        <taxon>Dikarya</taxon>
        <taxon>Ascomycota</taxon>
        <taxon>Saccharomycotina</taxon>
        <taxon>Lipomycetes</taxon>
        <taxon>Lipomycetales</taxon>
        <taxon>Lipomycetaceae</taxon>
        <taxon>Lipomyces</taxon>
    </lineage>
</organism>
<gene>
    <name evidence="1" type="ORF">V1525DRAFT_369840</name>
</gene>
<evidence type="ECO:0000313" key="1">
    <source>
        <dbReference type="EMBL" id="KAK9240685.1"/>
    </source>
</evidence>
<sequence length="594" mass="65062">MNILQRSSSSLSLFDIRLYSADHDVIVVRGTPDESAGVLLKGAVVLSLIESVSVKRISLRLYGTIRMNWQETVQSARGLSQRTNRYEKVIYEHTWNFLDWDGNRSTSHTVGQGNYEYPFELILPGSMAESVEGLEGGSVIYKMKAIVERGRFTNNLIKKKHIRVVRTLGPEALELSQTMSIENVWPNKVDYAISIPSKAVPIGSSTPVHLLLQPLLKGLKLGQIVIVLKEYYTLHIPNGPGHASVRTVSQVTLPAPEVNEDEIPGDVWDIRDFFPVPPNLTKCTQDCDIPGFIEVRHKLKFAVSLKNPDGHVSELRASLPISLFISPNVPVNDGGEEIRLKPLNDDNETTAPPRYDDHIYDRLWEDISLSGSNTPINTSGTNTPHIRSRRNSGENSEALGFTPMDHDRAQLQAGLSALAMSQASSQSDSYFPSRHSGSVTPLGVVTPLTNIHDDGTVGFVGLDQATNWHVSRGPSPVGSPVTGTATPAESDDGRLELDLSTLTKVPSYTTAIKTPITEDLPVGPPLYDDEEFRSPLGPRSARSSGPPSRAASPQPASNIIRSASAVQLSSTGRSRAHFLDDAARRLRLLQERTK</sequence>
<reference evidence="2" key="1">
    <citation type="journal article" date="2024" name="Front. Bioeng. Biotechnol.">
        <title>Genome-scale model development and genomic sequencing of the oleaginous clade Lipomyces.</title>
        <authorList>
            <person name="Czajka J.J."/>
            <person name="Han Y."/>
            <person name="Kim J."/>
            <person name="Mondo S.J."/>
            <person name="Hofstad B.A."/>
            <person name="Robles A."/>
            <person name="Haridas S."/>
            <person name="Riley R."/>
            <person name="LaButti K."/>
            <person name="Pangilinan J."/>
            <person name="Andreopoulos W."/>
            <person name="Lipzen A."/>
            <person name="Yan J."/>
            <person name="Wang M."/>
            <person name="Ng V."/>
            <person name="Grigoriev I.V."/>
            <person name="Spatafora J.W."/>
            <person name="Magnuson J.K."/>
            <person name="Baker S.E."/>
            <person name="Pomraning K.R."/>
        </authorList>
    </citation>
    <scope>NUCLEOTIDE SEQUENCE [LARGE SCALE GENOMIC DNA]</scope>
    <source>
        <strain evidence="2">CBS 7786</strain>
    </source>
</reference>
<protein>
    <submittedName>
        <fullName evidence="1">Uncharacterized protein</fullName>
    </submittedName>
</protein>
<comment type="caution">
    <text evidence="1">The sequence shown here is derived from an EMBL/GenBank/DDBJ whole genome shotgun (WGS) entry which is preliminary data.</text>
</comment>
<keyword evidence="2" id="KW-1185">Reference proteome</keyword>
<proteinExistence type="predicted"/>
<accession>A0ACC3TAL5</accession>
<dbReference type="EMBL" id="MU971338">
    <property type="protein sequence ID" value="KAK9240685.1"/>
    <property type="molecule type" value="Genomic_DNA"/>
</dbReference>
<evidence type="ECO:0000313" key="2">
    <source>
        <dbReference type="Proteomes" id="UP001433508"/>
    </source>
</evidence>